<dbReference type="KEGG" id="rpon:G3256_11910"/>
<gene>
    <name evidence="3" type="ORF">G3256_11910</name>
</gene>
<evidence type="ECO:0000259" key="2">
    <source>
        <dbReference type="PROSITE" id="PS50263"/>
    </source>
</evidence>
<dbReference type="InterPro" id="IPR003010">
    <property type="entry name" value="C-N_Hydrolase"/>
</dbReference>
<evidence type="ECO:0000313" key="4">
    <source>
        <dbReference type="Proteomes" id="UP000503308"/>
    </source>
</evidence>
<organism evidence="3 4">
    <name type="scientific">Roseobacter ponti</name>
    <dbReference type="NCBI Taxonomy" id="1891787"/>
    <lineage>
        <taxon>Bacteria</taxon>
        <taxon>Pseudomonadati</taxon>
        <taxon>Pseudomonadota</taxon>
        <taxon>Alphaproteobacteria</taxon>
        <taxon>Rhodobacterales</taxon>
        <taxon>Roseobacteraceae</taxon>
        <taxon>Roseobacter</taxon>
    </lineage>
</organism>
<keyword evidence="1 3" id="KW-0378">Hydrolase</keyword>
<dbReference type="RefSeq" id="WP_169641035.1">
    <property type="nucleotide sequence ID" value="NZ_CP048788.1"/>
</dbReference>
<evidence type="ECO:0000313" key="3">
    <source>
        <dbReference type="EMBL" id="QJF51817.1"/>
    </source>
</evidence>
<dbReference type="SUPFAM" id="SSF56317">
    <property type="entry name" value="Carbon-nitrogen hydrolase"/>
    <property type="match status" value="1"/>
</dbReference>
<dbReference type="InterPro" id="IPR036526">
    <property type="entry name" value="C-N_Hydrolase_sf"/>
</dbReference>
<dbReference type="PROSITE" id="PS50263">
    <property type="entry name" value="CN_HYDROLASE"/>
    <property type="match status" value="1"/>
</dbReference>
<evidence type="ECO:0000256" key="1">
    <source>
        <dbReference type="ARBA" id="ARBA00022801"/>
    </source>
</evidence>
<reference evidence="3 4" key="1">
    <citation type="submission" date="2020-02" db="EMBL/GenBank/DDBJ databases">
        <title>Genome sequence of Roseobacter ponti.</title>
        <authorList>
            <person name="Hollensteiner J."/>
            <person name="Schneider D."/>
            <person name="Poehlein A."/>
            <person name="Daniel R."/>
        </authorList>
    </citation>
    <scope>NUCLEOTIDE SEQUENCE [LARGE SCALE GENOMIC DNA]</scope>
    <source>
        <strain evidence="3 4">DSM 106830</strain>
    </source>
</reference>
<name>A0A858SUY3_9RHOB</name>
<dbReference type="GO" id="GO:0016811">
    <property type="term" value="F:hydrolase activity, acting on carbon-nitrogen (but not peptide) bonds, in linear amides"/>
    <property type="evidence" value="ECO:0007669"/>
    <property type="project" value="TreeGrafter"/>
</dbReference>
<dbReference type="EMBL" id="CP048788">
    <property type="protein sequence ID" value="QJF51817.1"/>
    <property type="molecule type" value="Genomic_DNA"/>
</dbReference>
<dbReference type="InterPro" id="IPR050345">
    <property type="entry name" value="Aliph_Amidase/BUP"/>
</dbReference>
<dbReference type="PANTHER" id="PTHR43674">
    <property type="entry name" value="NITRILASE C965.09-RELATED"/>
    <property type="match status" value="1"/>
</dbReference>
<proteinExistence type="predicted"/>
<keyword evidence="4" id="KW-1185">Reference proteome</keyword>
<dbReference type="PANTHER" id="PTHR43674:SF2">
    <property type="entry name" value="BETA-UREIDOPROPIONASE"/>
    <property type="match status" value="1"/>
</dbReference>
<dbReference type="Pfam" id="PF00795">
    <property type="entry name" value="CN_hydrolase"/>
    <property type="match status" value="1"/>
</dbReference>
<protein>
    <submittedName>
        <fullName evidence="3">Hydrolase</fullName>
    </submittedName>
</protein>
<dbReference type="Proteomes" id="UP000503308">
    <property type="component" value="Chromosome"/>
</dbReference>
<dbReference type="Gene3D" id="3.60.110.10">
    <property type="entry name" value="Carbon-nitrogen hydrolase"/>
    <property type="match status" value="1"/>
</dbReference>
<dbReference type="AlphaFoldDB" id="A0A858SUY3"/>
<feature type="domain" description="CN hydrolase" evidence="2">
    <location>
        <begin position="1"/>
        <end position="243"/>
    </location>
</feature>
<accession>A0A858SUY3</accession>
<sequence>MITALYQMPAGIAPDARADAIETALREAAAAGAGLLVAPELALSGYGRGPVLRDLAQQSGGPWYRRLHKVVQETGTALVAGFPERSGHTCYISAMVLCPDDGATPAAPQVYRKAMLYGGYEKGIFASDGPSTVLFAWQGLKIGVLICFDIEFPENIRRLALAGADMVVVPTALPAGASGAFTATRMIPVRAFENGIFVVYANHCGTDERFTFQGMSSVTAPDGTVLASASAENADLLFADIDPAAYDHVREVNPYLKDISETSQ</sequence>